<dbReference type="KEGG" id="tpi:TREPR_1006"/>
<dbReference type="HOGENOM" id="CLU_1776645_0_0_12"/>
<evidence type="ECO:0000313" key="1">
    <source>
        <dbReference type="EMBL" id="AEF85479.1"/>
    </source>
</evidence>
<dbReference type="EMBL" id="CP001843">
    <property type="protein sequence ID" value="AEF85479.1"/>
    <property type="molecule type" value="Genomic_DNA"/>
</dbReference>
<sequence length="175" mass="19989">MKDKINGGIMKKYGLIAFFFFSIILSCENLNTDLPNTDILKYQTPTGFEFPVNTETVDIYNCLISAGLNNNSENIITAGSKYEITQSAVLNGINTTDTKTRNIDKIQITYEESGPQIHEYGIILIFDDGSTDFYSYLPQAENKLTLHCHFYYKWQRQTTNVWKNDKTTGKLILNL</sequence>
<gene>
    <name evidence="1" type="ordered locus">TREPR_1006</name>
</gene>
<dbReference type="eggNOG" id="ENOG5030XMB">
    <property type="taxonomic scope" value="Bacteria"/>
</dbReference>
<evidence type="ECO:0000313" key="2">
    <source>
        <dbReference type="Proteomes" id="UP000009223"/>
    </source>
</evidence>
<reference evidence="1 2" key="2">
    <citation type="journal article" date="2011" name="ISME J.">
        <title>RNA-seq reveals cooperative metabolic interactions between two termite-gut spirochete species in co-culture.</title>
        <authorList>
            <person name="Rosenthal A.Z."/>
            <person name="Matson E.G."/>
            <person name="Eldar A."/>
            <person name="Leadbetter J.R."/>
        </authorList>
    </citation>
    <scope>NUCLEOTIDE SEQUENCE [LARGE SCALE GENOMIC DNA]</scope>
    <source>
        <strain evidence="2">ATCC BAA-887 / DSM 12427 / ZAS-2</strain>
    </source>
</reference>
<keyword evidence="2" id="KW-1185">Reference proteome</keyword>
<dbReference type="AlphaFoldDB" id="F5YHR6"/>
<proteinExistence type="predicted"/>
<dbReference type="Proteomes" id="UP000009223">
    <property type="component" value="Chromosome"/>
</dbReference>
<accession>F5YHR6</accession>
<protein>
    <submittedName>
        <fullName evidence="1">Putative lipoprotein</fullName>
    </submittedName>
</protein>
<dbReference type="PROSITE" id="PS51257">
    <property type="entry name" value="PROKAR_LIPOPROTEIN"/>
    <property type="match status" value="1"/>
</dbReference>
<reference evidence="2" key="1">
    <citation type="submission" date="2009-12" db="EMBL/GenBank/DDBJ databases">
        <title>Complete sequence of Treponema primitia strain ZAS-2.</title>
        <authorList>
            <person name="Tetu S.G."/>
            <person name="Matson E."/>
            <person name="Ren Q."/>
            <person name="Seshadri R."/>
            <person name="Elbourne L."/>
            <person name="Hassan K.A."/>
            <person name="Durkin A."/>
            <person name="Radune D."/>
            <person name="Mohamoud Y."/>
            <person name="Shay R."/>
            <person name="Jin S."/>
            <person name="Zhang X."/>
            <person name="Lucey K."/>
            <person name="Ballor N.R."/>
            <person name="Ottesen E."/>
            <person name="Rosenthal R."/>
            <person name="Allen A."/>
            <person name="Leadbetter J.R."/>
            <person name="Paulsen I.T."/>
        </authorList>
    </citation>
    <scope>NUCLEOTIDE SEQUENCE [LARGE SCALE GENOMIC DNA]</scope>
    <source>
        <strain evidence="2">ATCC BAA-887 / DSM 12427 / ZAS-2</strain>
    </source>
</reference>
<keyword evidence="1" id="KW-0449">Lipoprotein</keyword>
<organism evidence="1 2">
    <name type="scientific">Treponema primitia (strain ATCC BAA-887 / DSM 12427 / ZAS-2)</name>
    <dbReference type="NCBI Taxonomy" id="545694"/>
    <lineage>
        <taxon>Bacteria</taxon>
        <taxon>Pseudomonadati</taxon>
        <taxon>Spirochaetota</taxon>
        <taxon>Spirochaetia</taxon>
        <taxon>Spirochaetales</taxon>
        <taxon>Treponemataceae</taxon>
        <taxon>Treponema</taxon>
    </lineage>
</organism>
<name>F5YHR6_TREPZ</name>